<dbReference type="EMBL" id="FJ225394">
    <property type="protein sequence ID" value="ACN78964.1"/>
    <property type="molecule type" value="Genomic_DNA"/>
</dbReference>
<dbReference type="InterPro" id="IPR025314">
    <property type="entry name" value="DUF4219"/>
</dbReference>
<dbReference type="Pfam" id="PF13961">
    <property type="entry name" value="DUF4219"/>
    <property type="match status" value="1"/>
</dbReference>
<accession>C0JJH3</accession>
<organism evidence="2">
    <name type="scientific">Glycine max</name>
    <name type="common">Soybean</name>
    <name type="synonym">Glycine hispida</name>
    <dbReference type="NCBI Taxonomy" id="3847"/>
    <lineage>
        <taxon>Eukaryota</taxon>
        <taxon>Viridiplantae</taxon>
        <taxon>Streptophyta</taxon>
        <taxon>Embryophyta</taxon>
        <taxon>Tracheophyta</taxon>
        <taxon>Spermatophyta</taxon>
        <taxon>Magnoliopsida</taxon>
        <taxon>eudicotyledons</taxon>
        <taxon>Gunneridae</taxon>
        <taxon>Pentapetalae</taxon>
        <taxon>rosids</taxon>
        <taxon>fabids</taxon>
        <taxon>Fabales</taxon>
        <taxon>Fabaceae</taxon>
        <taxon>Papilionoideae</taxon>
        <taxon>50 kb inversion clade</taxon>
        <taxon>NPAAA clade</taxon>
        <taxon>indigoferoid/millettioid clade</taxon>
        <taxon>Phaseoleae</taxon>
        <taxon>Glycine</taxon>
        <taxon>Glycine subgen. Soja</taxon>
    </lineage>
</organism>
<reference evidence="2" key="1">
    <citation type="journal article" date="2009" name="Plant Physiol.">
        <title>Identification and analyses of candidate genes for rpp4-mediated resistance to Asian soybean rust in soybean.</title>
        <authorList>
            <person name="Meyer J.D."/>
            <person name="Silva D.C."/>
            <person name="Yang C."/>
            <person name="Pedley K.F."/>
            <person name="Zhang C."/>
            <person name="van de Mortel M."/>
            <person name="Hill J.H."/>
            <person name="Shoemaker R.C."/>
            <person name="Abdelnoor R.V."/>
            <person name="Whitham S.A."/>
            <person name="Graham M.A."/>
        </authorList>
    </citation>
    <scope>NUCLEOTIDE SEQUENCE</scope>
</reference>
<evidence type="ECO:0000259" key="1">
    <source>
        <dbReference type="Pfam" id="PF13961"/>
    </source>
</evidence>
<sequence>MASNTMVPFQVSRLNKSNYDNWSIKMKVHLGTQDV</sequence>
<proteinExistence type="predicted"/>
<protein>
    <submittedName>
        <fullName evidence="2">Truncated copia-type retroelement protein</fullName>
    </submittedName>
</protein>
<evidence type="ECO:0000313" key="2">
    <source>
        <dbReference type="EMBL" id="ACN78964.1"/>
    </source>
</evidence>
<dbReference type="AlphaFoldDB" id="C0JJH3"/>
<feature type="domain" description="DUF4219" evidence="1">
    <location>
        <begin position="14"/>
        <end position="35"/>
    </location>
</feature>
<name>C0JJH3_SOYBN</name>